<accession>A0AA86SNZ1</accession>
<proteinExistence type="predicted"/>
<dbReference type="EMBL" id="OY731401">
    <property type="protein sequence ID" value="CAJ1947914.1"/>
    <property type="molecule type" value="Genomic_DNA"/>
</dbReference>
<sequence>MLEEALKKFSLYDGVHAHVVFIACPTLYLYVKKHFLALSGRSRDDGSCVMRLSFKKKSTDWLVLVRMLKNVVIYLGDVDFVEE</sequence>
<protein>
    <submittedName>
        <fullName evidence="1">Uncharacterized protein</fullName>
    </submittedName>
</protein>
<reference evidence="1" key="1">
    <citation type="submission" date="2023-10" db="EMBL/GenBank/DDBJ databases">
        <authorList>
            <person name="Domelevo Entfellner J.-B."/>
        </authorList>
    </citation>
    <scope>NUCLEOTIDE SEQUENCE</scope>
</reference>
<organism evidence="1 2">
    <name type="scientific">Sphenostylis stenocarpa</name>
    <dbReference type="NCBI Taxonomy" id="92480"/>
    <lineage>
        <taxon>Eukaryota</taxon>
        <taxon>Viridiplantae</taxon>
        <taxon>Streptophyta</taxon>
        <taxon>Embryophyta</taxon>
        <taxon>Tracheophyta</taxon>
        <taxon>Spermatophyta</taxon>
        <taxon>Magnoliopsida</taxon>
        <taxon>eudicotyledons</taxon>
        <taxon>Gunneridae</taxon>
        <taxon>Pentapetalae</taxon>
        <taxon>rosids</taxon>
        <taxon>fabids</taxon>
        <taxon>Fabales</taxon>
        <taxon>Fabaceae</taxon>
        <taxon>Papilionoideae</taxon>
        <taxon>50 kb inversion clade</taxon>
        <taxon>NPAAA clade</taxon>
        <taxon>indigoferoid/millettioid clade</taxon>
        <taxon>Phaseoleae</taxon>
        <taxon>Sphenostylis</taxon>
    </lineage>
</organism>
<keyword evidence="2" id="KW-1185">Reference proteome</keyword>
<evidence type="ECO:0000313" key="1">
    <source>
        <dbReference type="EMBL" id="CAJ1947914.1"/>
    </source>
</evidence>
<gene>
    <name evidence="1" type="ORF">AYBTSS11_LOCUS12910</name>
</gene>
<dbReference type="Gramene" id="rna-AYBTSS11_LOCUS12910">
    <property type="protein sequence ID" value="CAJ1947914.1"/>
    <property type="gene ID" value="gene-AYBTSS11_LOCUS12910"/>
</dbReference>
<dbReference type="Proteomes" id="UP001189624">
    <property type="component" value="Chromosome 4"/>
</dbReference>
<name>A0AA86SNZ1_9FABA</name>
<dbReference type="AlphaFoldDB" id="A0AA86SNZ1"/>
<evidence type="ECO:0000313" key="2">
    <source>
        <dbReference type="Proteomes" id="UP001189624"/>
    </source>
</evidence>
<dbReference type="PROSITE" id="PS51257">
    <property type="entry name" value="PROKAR_LIPOPROTEIN"/>
    <property type="match status" value="1"/>
</dbReference>